<feature type="region of interest" description="Disordered" evidence="1">
    <location>
        <begin position="311"/>
        <end position="331"/>
    </location>
</feature>
<accession>A0A8S4HG81</accession>
<dbReference type="EMBL" id="CAJZCX010000017">
    <property type="protein sequence ID" value="CAG9485360.1"/>
    <property type="molecule type" value="Genomic_DNA"/>
</dbReference>
<dbReference type="AlphaFoldDB" id="A0A8S4HG81"/>
<gene>
    <name evidence="2" type="ORF">PVW1_000010800</name>
</gene>
<feature type="region of interest" description="Disordered" evidence="1">
    <location>
        <begin position="259"/>
        <end position="285"/>
    </location>
</feature>
<evidence type="ECO:0000313" key="2">
    <source>
        <dbReference type="EMBL" id="CAG9485360.1"/>
    </source>
</evidence>
<name>A0A8S4HG81_PLAVI</name>
<organism evidence="2 3">
    <name type="scientific">Plasmodium vivax</name>
    <name type="common">malaria parasite P. vivax</name>
    <dbReference type="NCBI Taxonomy" id="5855"/>
    <lineage>
        <taxon>Eukaryota</taxon>
        <taxon>Sar</taxon>
        <taxon>Alveolata</taxon>
        <taxon>Apicomplexa</taxon>
        <taxon>Aconoidasida</taxon>
        <taxon>Haemosporida</taxon>
        <taxon>Plasmodiidae</taxon>
        <taxon>Plasmodium</taxon>
        <taxon>Plasmodium (Plasmodium)</taxon>
    </lineage>
</organism>
<feature type="region of interest" description="Disordered" evidence="1">
    <location>
        <begin position="218"/>
        <end position="246"/>
    </location>
</feature>
<reference evidence="2" key="1">
    <citation type="submission" date="2021-09" db="EMBL/GenBank/DDBJ databases">
        <authorList>
            <consortium name="Pathogen Informatics"/>
        </authorList>
    </citation>
    <scope>NUCLEOTIDE SEQUENCE</scope>
    <source>
        <strain evidence="2">PvW1</strain>
    </source>
</reference>
<dbReference type="VEuPathDB" id="PlasmoDB:PVPAM_110064500"/>
<feature type="compositionally biased region" description="Basic and acidic residues" evidence="1">
    <location>
        <begin position="227"/>
        <end position="241"/>
    </location>
</feature>
<feature type="compositionally biased region" description="Basic and acidic residues" evidence="1">
    <location>
        <begin position="267"/>
        <end position="285"/>
    </location>
</feature>
<evidence type="ECO:0000313" key="3">
    <source>
        <dbReference type="Proteomes" id="UP000779233"/>
    </source>
</evidence>
<dbReference type="Proteomes" id="UP000779233">
    <property type="component" value="Unassembled WGS sequence"/>
</dbReference>
<sequence>MVEPAKDEAYINYTDYSNYKYKFSTVAESSIDLNKLNELISKSKENSKITQTDKIYKAFKELYRHLKHNGIFFYYSPNACLYISYILHKVVEKGIGELYSPELYQTLHEFVIQYNKDLSTKNNTCIKELVYIDYNLFKEMNTLYKVYDEYHDFLAYNYHPNTTNCGKLDKLVLIYKDYINTHESKSTNFNNILTHLEKSFKKTLEKYDPQCKSKNIPLPHLKLFNPPEEKQPKVLKPEEQPHSSPSVLITSQELQQRLPEHTNSQKYSEKAQIELPQEHSKDVVDHGRAEEIQIDQQRRNTEETIEIEKTREVEGQGTSRFSLNTRSPQQYSFSETLTNPRLGSIGTSEYLIRPDTQLETGVFDQMKNTISNVLGSVDPVPVVGVSGGMGALFLLFRYTPVGAFFRGGRGRVHRIPRSFNGPFPGGFPGYEEYDGGYIGYSQMSSLAE</sequence>
<comment type="caution">
    <text evidence="2">The sequence shown here is derived from an EMBL/GenBank/DDBJ whole genome shotgun (WGS) entry which is preliminary data.</text>
</comment>
<feature type="compositionally biased region" description="Polar residues" evidence="1">
    <location>
        <begin position="316"/>
        <end position="331"/>
    </location>
</feature>
<protein>
    <submittedName>
        <fullName evidence="2">(malaria parasite P. vivax) hypothetical protein</fullName>
    </submittedName>
</protein>
<proteinExistence type="predicted"/>
<evidence type="ECO:0000256" key="1">
    <source>
        <dbReference type="SAM" id="MobiDB-lite"/>
    </source>
</evidence>